<sequence>MERDPGAGARGERVGGGGSGGGTRVDVTAPAGSAVAIGDTLAAGAGALDTVRVRGTGASLVTPLGGSATVVRAGAAQATLAAPAAPRLGAVTVLGRAGWEAKFVAAALEERGWSVRLRVAVAPGIDVTQGAAEAFDTATTAAVVVLDSGAVDAATAARVARYVRQGGGLVLAGDAAAASSLRTLAAGDVGAVEAGVPGALDDGTPERGLALFPVAPHADAVPLERRGAHVAVAARRVGAGRVVQAGYVETWRWRMAAADDAPAAHRAWWARVVAAAAYAPVSTVPNATDETLGVGAVSNARSSSNDPAPLADAIAALGSPSAAPSTARGRTPTGPRPSDGALATLAGAALLAEVASRRLRGRR</sequence>
<feature type="compositionally biased region" description="Basic and acidic residues" evidence="1">
    <location>
        <begin position="1"/>
        <end position="13"/>
    </location>
</feature>
<feature type="compositionally biased region" description="Gly residues" evidence="1">
    <location>
        <begin position="14"/>
        <end position="23"/>
    </location>
</feature>
<evidence type="ECO:0000313" key="3">
    <source>
        <dbReference type="Proteomes" id="UP000019151"/>
    </source>
</evidence>
<proteinExistence type="predicted"/>
<dbReference type="AlphaFoldDB" id="W0RFA1"/>
<evidence type="ECO:0000256" key="1">
    <source>
        <dbReference type="SAM" id="MobiDB-lite"/>
    </source>
</evidence>
<dbReference type="eggNOG" id="ENOG50342S1">
    <property type="taxonomic scope" value="Bacteria"/>
</dbReference>
<dbReference type="InterPro" id="IPR029062">
    <property type="entry name" value="Class_I_gatase-like"/>
</dbReference>
<dbReference type="SUPFAM" id="SSF52317">
    <property type="entry name" value="Class I glutamine amidotransferase-like"/>
    <property type="match status" value="1"/>
</dbReference>
<gene>
    <name evidence="2" type="ORF">J421_0526</name>
</gene>
<dbReference type="EMBL" id="CP007128">
    <property type="protein sequence ID" value="AHG88063.1"/>
    <property type="molecule type" value="Genomic_DNA"/>
</dbReference>
<dbReference type="RefSeq" id="WP_025409608.1">
    <property type="nucleotide sequence ID" value="NZ_CP007128.1"/>
</dbReference>
<reference evidence="2 3" key="1">
    <citation type="journal article" date="2014" name="Genome Announc.">
        <title>Genome Sequence and Methylome of Soil Bacterium Gemmatirosa kalamazoonensis KBS708T, a Member of the Rarely Cultivated Gemmatimonadetes Phylum.</title>
        <authorList>
            <person name="Debruyn J.M."/>
            <person name="Radosevich M."/>
            <person name="Wommack K.E."/>
            <person name="Polson S.W."/>
            <person name="Hauser L.J."/>
            <person name="Fawaz M.N."/>
            <person name="Korlach J."/>
            <person name="Tsai Y.C."/>
        </authorList>
    </citation>
    <scope>NUCLEOTIDE SEQUENCE [LARGE SCALE GENOMIC DNA]</scope>
    <source>
        <strain evidence="2 3">KBS708</strain>
    </source>
</reference>
<dbReference type="STRING" id="861299.J421_0526"/>
<feature type="region of interest" description="Disordered" evidence="1">
    <location>
        <begin position="319"/>
        <end position="341"/>
    </location>
</feature>
<organism evidence="2 3">
    <name type="scientific">Gemmatirosa kalamazoonensis</name>
    <dbReference type="NCBI Taxonomy" id="861299"/>
    <lineage>
        <taxon>Bacteria</taxon>
        <taxon>Pseudomonadati</taxon>
        <taxon>Gemmatimonadota</taxon>
        <taxon>Gemmatimonadia</taxon>
        <taxon>Gemmatimonadales</taxon>
        <taxon>Gemmatimonadaceae</taxon>
        <taxon>Gemmatirosa</taxon>
    </lineage>
</organism>
<keyword evidence="3" id="KW-1185">Reference proteome</keyword>
<dbReference type="HOGENOM" id="CLU_762385_0_0_0"/>
<dbReference type="KEGG" id="gba:J421_0526"/>
<dbReference type="InParanoid" id="W0RFA1"/>
<accession>W0RFA1</accession>
<evidence type="ECO:0000313" key="2">
    <source>
        <dbReference type="EMBL" id="AHG88063.1"/>
    </source>
</evidence>
<name>W0RFA1_9BACT</name>
<feature type="region of interest" description="Disordered" evidence="1">
    <location>
        <begin position="1"/>
        <end position="25"/>
    </location>
</feature>
<protein>
    <submittedName>
        <fullName evidence="2">Uncharacterized protein</fullName>
    </submittedName>
</protein>
<dbReference type="Proteomes" id="UP000019151">
    <property type="component" value="Chromosome"/>
</dbReference>